<organism evidence="10 11">
    <name type="scientific">Bradyrhizobium ivorense</name>
    <dbReference type="NCBI Taxonomy" id="2511166"/>
    <lineage>
        <taxon>Bacteria</taxon>
        <taxon>Pseudomonadati</taxon>
        <taxon>Pseudomonadota</taxon>
        <taxon>Alphaproteobacteria</taxon>
        <taxon>Hyphomicrobiales</taxon>
        <taxon>Nitrobacteraceae</taxon>
        <taxon>Bradyrhizobium</taxon>
    </lineage>
</organism>
<feature type="transmembrane region" description="Helical" evidence="8">
    <location>
        <begin position="318"/>
        <end position="338"/>
    </location>
</feature>
<dbReference type="InterPro" id="IPR004638">
    <property type="entry name" value="EmrB-like"/>
</dbReference>
<evidence type="ECO:0000256" key="2">
    <source>
        <dbReference type="ARBA" id="ARBA00008537"/>
    </source>
</evidence>
<feature type="transmembrane region" description="Helical" evidence="8">
    <location>
        <begin position="285"/>
        <end position="306"/>
    </location>
</feature>
<feature type="transmembrane region" description="Helical" evidence="8">
    <location>
        <begin position="181"/>
        <end position="204"/>
    </location>
</feature>
<dbReference type="Gene3D" id="1.20.1250.20">
    <property type="entry name" value="MFS general substrate transporter like domains"/>
    <property type="match status" value="1"/>
</dbReference>
<gene>
    <name evidence="10" type="primary">emrB_5</name>
    <name evidence="10" type="ORF">CI1B_70420</name>
</gene>
<dbReference type="NCBIfam" id="TIGR00711">
    <property type="entry name" value="efflux_EmrB"/>
    <property type="match status" value="1"/>
</dbReference>
<keyword evidence="7 8" id="KW-0472">Membrane</keyword>
<feature type="transmembrane region" description="Helical" evidence="8">
    <location>
        <begin position="382"/>
        <end position="404"/>
    </location>
</feature>
<evidence type="ECO:0000256" key="7">
    <source>
        <dbReference type="ARBA" id="ARBA00023136"/>
    </source>
</evidence>
<evidence type="ECO:0000313" key="11">
    <source>
        <dbReference type="Proteomes" id="UP000328092"/>
    </source>
</evidence>
<feature type="transmembrane region" description="Helical" evidence="8">
    <location>
        <begin position="120"/>
        <end position="145"/>
    </location>
</feature>
<feature type="transmembrane region" description="Helical" evidence="8">
    <location>
        <begin position="67"/>
        <end position="87"/>
    </location>
</feature>
<accession>A0A508TTV0</accession>
<dbReference type="CDD" id="cd17503">
    <property type="entry name" value="MFS_LmrB_MDR_like"/>
    <property type="match status" value="1"/>
</dbReference>
<dbReference type="AlphaFoldDB" id="A0A508TTV0"/>
<evidence type="ECO:0000256" key="8">
    <source>
        <dbReference type="SAM" id="Phobius"/>
    </source>
</evidence>
<evidence type="ECO:0000313" key="10">
    <source>
        <dbReference type="EMBL" id="VIO77860.1"/>
    </source>
</evidence>
<dbReference type="SUPFAM" id="SSF103473">
    <property type="entry name" value="MFS general substrate transporter"/>
    <property type="match status" value="1"/>
</dbReference>
<dbReference type="InterPro" id="IPR036259">
    <property type="entry name" value="MFS_trans_sf"/>
</dbReference>
<evidence type="ECO:0000256" key="5">
    <source>
        <dbReference type="ARBA" id="ARBA00022692"/>
    </source>
</evidence>
<feature type="domain" description="Major facilitator superfamily (MFS) profile" evidence="9">
    <location>
        <begin position="29"/>
        <end position="521"/>
    </location>
</feature>
<dbReference type="OrthoDB" id="9812221at2"/>
<evidence type="ECO:0000259" key="9">
    <source>
        <dbReference type="PROSITE" id="PS50850"/>
    </source>
</evidence>
<feature type="transmembrane region" description="Helical" evidence="8">
    <location>
        <begin position="498"/>
        <end position="516"/>
    </location>
</feature>
<proteinExistence type="inferred from homology"/>
<dbReference type="Proteomes" id="UP000328092">
    <property type="component" value="Unassembled WGS sequence"/>
</dbReference>
<reference evidence="10" key="1">
    <citation type="submission" date="2019-02" db="EMBL/GenBank/DDBJ databases">
        <authorList>
            <person name="Pothier F.J."/>
        </authorList>
    </citation>
    <scope>NUCLEOTIDE SEQUENCE</scope>
    <source>
        <strain evidence="10">CI-1B</strain>
    </source>
</reference>
<feature type="transmembrane region" description="Helical" evidence="8">
    <location>
        <begin position="350"/>
        <end position="370"/>
    </location>
</feature>
<dbReference type="PROSITE" id="PS50850">
    <property type="entry name" value="MFS"/>
    <property type="match status" value="1"/>
</dbReference>
<dbReference type="RefSeq" id="WP_139863614.1">
    <property type="nucleotide sequence ID" value="NZ_CAADFC020000029.1"/>
</dbReference>
<dbReference type="GO" id="GO:0022857">
    <property type="term" value="F:transmembrane transporter activity"/>
    <property type="evidence" value="ECO:0007669"/>
    <property type="project" value="InterPro"/>
</dbReference>
<keyword evidence="11" id="KW-1185">Reference proteome</keyword>
<evidence type="ECO:0000256" key="6">
    <source>
        <dbReference type="ARBA" id="ARBA00022989"/>
    </source>
</evidence>
<sequence length="530" mass="57870">MADTTTASPSMTSAAPPASETIRPERLIAFIIMVFGMFMSILDIQIVSASLNEIQAGLSASSTEVSWVQTAYLIAEVIAIPLSGFLSRALGTRLLFAISAFGFTASSMLCGFASSIEQMILWRALQGFLGAGMIPTVFASAYLIFPRNKFHIVAPIIGLVATLAPTVGPTVGGYITDLMSWHWLFFINVVPGIGITIGALLLIDFDEPNLALLERFDWWGLIFMGGFLGALEYVLEEGPQYEWLQDTSVATCAAIGFVSAIAFFWRVLTAEEPIVDLYAFTNRNFAVGSFLQFCIGIGLYGLTYVYPRYLAEVRGYSALMIGETMFVSGAAMFLMAPVVGRLMLKVDLRYIIAFGLVTFALGSWQMTWITREYDFYELLVPQILRGIGMMCAMVPTNNIALATLPHDRVKNASGLYNLMRNLGGAVGLAIINQVLNERTDLHISRLHDRVTWGNTTAVETLNMLAQRMQGLGDSAMMAMKQLSQIVHRQAAVMGYGDAFLMLALFYAALSLLVLLVNKPTSLAESGGDAH</sequence>
<protein>
    <submittedName>
        <fullName evidence="10">Multidrug export protein EmrB</fullName>
    </submittedName>
</protein>
<dbReference type="PANTHER" id="PTHR42718:SF9">
    <property type="entry name" value="MAJOR FACILITATOR SUPERFAMILY MULTIDRUG TRANSPORTER MFSC"/>
    <property type="match status" value="1"/>
</dbReference>
<keyword evidence="4" id="KW-1003">Cell membrane</keyword>
<feature type="transmembrane region" description="Helical" evidence="8">
    <location>
        <begin position="152"/>
        <end position="175"/>
    </location>
</feature>
<comment type="caution">
    <text evidence="10">The sequence shown here is derived from an EMBL/GenBank/DDBJ whole genome shotgun (WGS) entry which is preliminary data.</text>
</comment>
<evidence type="ECO:0000256" key="3">
    <source>
        <dbReference type="ARBA" id="ARBA00022448"/>
    </source>
</evidence>
<feature type="transmembrane region" description="Helical" evidence="8">
    <location>
        <begin position="94"/>
        <end position="114"/>
    </location>
</feature>
<dbReference type="PANTHER" id="PTHR42718">
    <property type="entry name" value="MAJOR FACILITATOR SUPERFAMILY MULTIDRUG TRANSPORTER MFSC"/>
    <property type="match status" value="1"/>
</dbReference>
<feature type="transmembrane region" description="Helical" evidence="8">
    <location>
        <begin position="27"/>
        <end position="47"/>
    </location>
</feature>
<dbReference type="EMBL" id="CAADFC020000029">
    <property type="protein sequence ID" value="VIO77860.1"/>
    <property type="molecule type" value="Genomic_DNA"/>
</dbReference>
<keyword evidence="6 8" id="KW-1133">Transmembrane helix</keyword>
<name>A0A508TTV0_9BRAD</name>
<evidence type="ECO:0000256" key="4">
    <source>
        <dbReference type="ARBA" id="ARBA00022475"/>
    </source>
</evidence>
<keyword evidence="3" id="KW-0813">Transport</keyword>
<dbReference type="GO" id="GO:0005886">
    <property type="term" value="C:plasma membrane"/>
    <property type="evidence" value="ECO:0007669"/>
    <property type="project" value="UniProtKB-SubCell"/>
</dbReference>
<evidence type="ECO:0000256" key="1">
    <source>
        <dbReference type="ARBA" id="ARBA00004651"/>
    </source>
</evidence>
<dbReference type="Pfam" id="PF07690">
    <property type="entry name" value="MFS_1"/>
    <property type="match status" value="1"/>
</dbReference>
<dbReference type="Gene3D" id="1.20.1720.10">
    <property type="entry name" value="Multidrug resistance protein D"/>
    <property type="match status" value="1"/>
</dbReference>
<feature type="transmembrane region" description="Helical" evidence="8">
    <location>
        <begin position="247"/>
        <end position="265"/>
    </location>
</feature>
<dbReference type="InterPro" id="IPR020846">
    <property type="entry name" value="MFS_dom"/>
</dbReference>
<feature type="transmembrane region" description="Helical" evidence="8">
    <location>
        <begin position="216"/>
        <end position="235"/>
    </location>
</feature>
<dbReference type="InterPro" id="IPR011701">
    <property type="entry name" value="MFS"/>
</dbReference>
<keyword evidence="5 8" id="KW-0812">Transmembrane</keyword>
<comment type="subcellular location">
    <subcellularLocation>
        <location evidence="1">Cell membrane</location>
        <topology evidence="1">Multi-pass membrane protein</topology>
    </subcellularLocation>
</comment>
<comment type="similarity">
    <text evidence="2">Belongs to the major facilitator superfamily. EmrB family.</text>
</comment>